<evidence type="ECO:0000259" key="3">
    <source>
        <dbReference type="SMART" id="SM00900"/>
    </source>
</evidence>
<evidence type="ECO:0000256" key="1">
    <source>
        <dbReference type="SAM" id="MobiDB-lite"/>
    </source>
</evidence>
<dbReference type="RefSeq" id="WP_012159946.1">
    <property type="nucleotide sequence ID" value="NC_009922.1"/>
</dbReference>
<dbReference type="GO" id="GO:0016020">
    <property type="term" value="C:membrane"/>
    <property type="evidence" value="ECO:0007669"/>
    <property type="project" value="InterPro"/>
</dbReference>
<evidence type="ECO:0000256" key="2">
    <source>
        <dbReference type="SAM" id="SignalP"/>
    </source>
</evidence>
<feature type="signal peptide" evidence="2">
    <location>
        <begin position="1"/>
        <end position="20"/>
    </location>
</feature>
<proteinExistence type="predicted"/>
<dbReference type="STRING" id="350688.Clos_2101"/>
<dbReference type="eggNOG" id="COG3976">
    <property type="taxonomic scope" value="Bacteria"/>
</dbReference>
<dbReference type="AlphaFoldDB" id="A8MIK5"/>
<accession>A8MIK5</accession>
<organism evidence="4 5">
    <name type="scientific">Alkaliphilus oremlandii (strain OhILAs)</name>
    <name type="common">Clostridium oremlandii (strain OhILAs)</name>
    <dbReference type="NCBI Taxonomy" id="350688"/>
    <lineage>
        <taxon>Bacteria</taxon>
        <taxon>Bacillati</taxon>
        <taxon>Bacillota</taxon>
        <taxon>Clostridia</taxon>
        <taxon>Peptostreptococcales</taxon>
        <taxon>Natronincolaceae</taxon>
        <taxon>Alkaliphilus</taxon>
    </lineage>
</organism>
<reference evidence="5" key="1">
    <citation type="submission" date="2007-10" db="EMBL/GenBank/DDBJ databases">
        <title>Complete genome of Alkaliphilus oremlandii OhILAs.</title>
        <authorList>
            <person name="Copeland A."/>
            <person name="Lucas S."/>
            <person name="Lapidus A."/>
            <person name="Barry K."/>
            <person name="Detter J.C."/>
            <person name="Glavina del Rio T."/>
            <person name="Hammon N."/>
            <person name="Israni S."/>
            <person name="Dalin E."/>
            <person name="Tice H."/>
            <person name="Pitluck S."/>
            <person name="Chain P."/>
            <person name="Malfatti S."/>
            <person name="Shin M."/>
            <person name="Vergez L."/>
            <person name="Schmutz J."/>
            <person name="Larimer F."/>
            <person name="Land M."/>
            <person name="Hauser L."/>
            <person name="Kyrpides N."/>
            <person name="Mikhailova N."/>
            <person name="Stolz J.F."/>
            <person name="Dawson A."/>
            <person name="Fisher E."/>
            <person name="Crable B."/>
            <person name="Perera E."/>
            <person name="Lisak J."/>
            <person name="Ranganathan M."/>
            <person name="Basu P."/>
            <person name="Richardson P."/>
        </authorList>
    </citation>
    <scope>NUCLEOTIDE SEQUENCE [LARGE SCALE GENOMIC DNA]</scope>
    <source>
        <strain evidence="5">OhILAs</strain>
    </source>
</reference>
<dbReference type="PROSITE" id="PS51257">
    <property type="entry name" value="PROKAR_LIPOPROTEIN"/>
    <property type="match status" value="1"/>
</dbReference>
<gene>
    <name evidence="4" type="ordered locus">Clos_2101</name>
</gene>
<evidence type="ECO:0000313" key="4">
    <source>
        <dbReference type="EMBL" id="ABW19637.1"/>
    </source>
</evidence>
<feature type="chain" id="PRO_5038344319" evidence="2">
    <location>
        <begin position="21"/>
        <end position="116"/>
    </location>
</feature>
<dbReference type="Pfam" id="PF04205">
    <property type="entry name" value="FMN_bind"/>
    <property type="match status" value="1"/>
</dbReference>
<protein>
    <submittedName>
        <fullName evidence="4">FMN-binding domain protein</fullName>
    </submittedName>
</protein>
<dbReference type="InterPro" id="IPR007329">
    <property type="entry name" value="FMN-bd"/>
</dbReference>
<feature type="region of interest" description="Disordered" evidence="1">
    <location>
        <begin position="95"/>
        <end position="116"/>
    </location>
</feature>
<dbReference type="GO" id="GO:0010181">
    <property type="term" value="F:FMN binding"/>
    <property type="evidence" value="ECO:0007669"/>
    <property type="project" value="InterPro"/>
</dbReference>
<dbReference type="HOGENOM" id="CLU_096350_2_0_9"/>
<dbReference type="KEGG" id="aoe:Clos_2101"/>
<dbReference type="Gene3D" id="3.90.1010.20">
    <property type="match status" value="1"/>
</dbReference>
<sequence>MKKKIALGLIAALTMATVIGCGSPGKESAGYTDGTYEGVGAGYKGDIKVSVEVKGGKITDVKVLEQAETEGLGDKAAEEVAQKIVKENSVEVEGVSGATGSSNGVKEAVKKALEAK</sequence>
<keyword evidence="2" id="KW-0732">Signal</keyword>
<name>A8MIK5_ALKOO</name>
<dbReference type="Proteomes" id="UP000000269">
    <property type="component" value="Chromosome"/>
</dbReference>
<dbReference type="SMART" id="SM00900">
    <property type="entry name" value="FMN_bind"/>
    <property type="match status" value="1"/>
</dbReference>
<feature type="domain" description="FMN-binding" evidence="3">
    <location>
        <begin position="42"/>
        <end position="116"/>
    </location>
</feature>
<keyword evidence="5" id="KW-1185">Reference proteome</keyword>
<dbReference type="OrthoDB" id="9806398at2"/>
<evidence type="ECO:0000313" key="5">
    <source>
        <dbReference type="Proteomes" id="UP000000269"/>
    </source>
</evidence>
<dbReference type="EMBL" id="CP000853">
    <property type="protein sequence ID" value="ABW19637.1"/>
    <property type="molecule type" value="Genomic_DNA"/>
</dbReference>
<feature type="compositionally biased region" description="Basic and acidic residues" evidence="1">
    <location>
        <begin position="107"/>
        <end position="116"/>
    </location>
</feature>